<organism evidence="2 3">
    <name type="scientific">Candidatus Niyogibacteria bacterium CG10_big_fil_rev_8_21_14_0_10_46_36</name>
    <dbReference type="NCBI Taxonomy" id="1974726"/>
    <lineage>
        <taxon>Bacteria</taxon>
        <taxon>Candidatus Niyogiibacteriota</taxon>
    </lineage>
</organism>
<proteinExistence type="predicted"/>
<evidence type="ECO:0000256" key="1">
    <source>
        <dbReference type="SAM" id="Phobius"/>
    </source>
</evidence>
<reference evidence="3" key="1">
    <citation type="submission" date="2017-09" db="EMBL/GenBank/DDBJ databases">
        <title>Depth-based differentiation of microbial function through sediment-hosted aquifers and enrichment of novel symbionts in the deep terrestrial subsurface.</title>
        <authorList>
            <person name="Probst A.J."/>
            <person name="Ladd B."/>
            <person name="Jarett J.K."/>
            <person name="Geller-Mcgrath D.E."/>
            <person name="Sieber C.M.K."/>
            <person name="Emerson J.B."/>
            <person name="Anantharaman K."/>
            <person name="Thomas B.C."/>
            <person name="Malmstrom R."/>
            <person name="Stieglmeier M."/>
            <person name="Klingl A."/>
            <person name="Woyke T."/>
            <person name="Ryan C.M."/>
            <person name="Banfield J.F."/>
        </authorList>
    </citation>
    <scope>NUCLEOTIDE SEQUENCE [LARGE SCALE GENOMIC DNA]</scope>
</reference>
<dbReference type="AlphaFoldDB" id="A0A2H0TDK9"/>
<evidence type="ECO:0000313" key="3">
    <source>
        <dbReference type="Proteomes" id="UP000231503"/>
    </source>
</evidence>
<evidence type="ECO:0000313" key="2">
    <source>
        <dbReference type="EMBL" id="PIR69648.1"/>
    </source>
</evidence>
<protein>
    <submittedName>
        <fullName evidence="2">Uncharacterized protein</fullName>
    </submittedName>
</protein>
<keyword evidence="1" id="KW-0472">Membrane</keyword>
<name>A0A2H0TDK9_9BACT</name>
<accession>A0A2H0TDK9</accession>
<feature type="transmembrane region" description="Helical" evidence="1">
    <location>
        <begin position="32"/>
        <end position="54"/>
    </location>
</feature>
<sequence>MDDKELKKLLEENLKVSRESLKILKALNRARLWGRFFFFVKWGLVIALLVIGFIKVQPYLEAFSSNVARLSELLSQFNAILPGQ</sequence>
<gene>
    <name evidence="2" type="ORF">COU47_01955</name>
</gene>
<dbReference type="EMBL" id="PFCO01000004">
    <property type="protein sequence ID" value="PIR69648.1"/>
    <property type="molecule type" value="Genomic_DNA"/>
</dbReference>
<keyword evidence="1" id="KW-0812">Transmembrane</keyword>
<keyword evidence="1" id="KW-1133">Transmembrane helix</keyword>
<comment type="caution">
    <text evidence="2">The sequence shown here is derived from an EMBL/GenBank/DDBJ whole genome shotgun (WGS) entry which is preliminary data.</text>
</comment>
<dbReference type="Proteomes" id="UP000231503">
    <property type="component" value="Unassembled WGS sequence"/>
</dbReference>